<comment type="caution">
    <text evidence="2">The sequence shown here is derived from an EMBL/GenBank/DDBJ whole genome shotgun (WGS) entry which is preliminary data.</text>
</comment>
<dbReference type="InterPro" id="IPR036388">
    <property type="entry name" value="WH-like_DNA-bd_sf"/>
</dbReference>
<dbReference type="InterPro" id="IPR036390">
    <property type="entry name" value="WH_DNA-bd_sf"/>
</dbReference>
<dbReference type="Pfam" id="PF12802">
    <property type="entry name" value="MarR_2"/>
    <property type="match status" value="1"/>
</dbReference>
<dbReference type="GO" id="GO:0003700">
    <property type="term" value="F:DNA-binding transcription factor activity"/>
    <property type="evidence" value="ECO:0007669"/>
    <property type="project" value="InterPro"/>
</dbReference>
<dbReference type="RefSeq" id="WP_154770913.1">
    <property type="nucleotide sequence ID" value="NZ_WLYK01000012.1"/>
</dbReference>
<proteinExistence type="predicted"/>
<dbReference type="InterPro" id="IPR000835">
    <property type="entry name" value="HTH_MarR-typ"/>
</dbReference>
<dbReference type="Gene3D" id="1.10.10.10">
    <property type="entry name" value="Winged helix-like DNA-binding domain superfamily/Winged helix DNA-binding domain"/>
    <property type="match status" value="1"/>
</dbReference>
<dbReference type="PANTHER" id="PTHR33164:SF99">
    <property type="entry name" value="MARR FAMILY REGULATORY PROTEIN"/>
    <property type="match status" value="1"/>
</dbReference>
<dbReference type="AlphaFoldDB" id="A0A7K1FRY5"/>
<dbReference type="SMART" id="SM00347">
    <property type="entry name" value="HTH_MARR"/>
    <property type="match status" value="1"/>
</dbReference>
<sequence>MVSTGGGADPGGRGQDSPWLTEDELGVWLEVSAIALRLPALLEAQLQRDSDVGLYEYLVMSWLSMMSGRRARMGELAQVTEGSLSRLSNVVKRLEARGFVARSADPEDGRFTVAALTDAGWEKVVQAAPGHARAVKHYVVDPLTANEIRDVKEISAKIATRIRGVERTW</sequence>
<dbReference type="SUPFAM" id="SSF46785">
    <property type="entry name" value="Winged helix' DNA-binding domain"/>
    <property type="match status" value="1"/>
</dbReference>
<dbReference type="PROSITE" id="PS50995">
    <property type="entry name" value="HTH_MARR_2"/>
    <property type="match status" value="1"/>
</dbReference>
<dbReference type="InterPro" id="IPR039422">
    <property type="entry name" value="MarR/SlyA-like"/>
</dbReference>
<reference evidence="2 3" key="1">
    <citation type="submission" date="2019-11" db="EMBL/GenBank/DDBJ databases">
        <authorList>
            <person name="Jiang L.-Q."/>
        </authorList>
    </citation>
    <scope>NUCLEOTIDE SEQUENCE [LARGE SCALE GENOMIC DNA]</scope>
    <source>
        <strain evidence="2 3">YIM 132087</strain>
    </source>
</reference>
<evidence type="ECO:0000313" key="2">
    <source>
        <dbReference type="EMBL" id="MTD16906.1"/>
    </source>
</evidence>
<accession>A0A7K1FRY5</accession>
<feature type="domain" description="HTH marR-type" evidence="1">
    <location>
        <begin position="22"/>
        <end position="160"/>
    </location>
</feature>
<dbReference type="PANTHER" id="PTHR33164">
    <property type="entry name" value="TRANSCRIPTIONAL REGULATOR, MARR FAMILY"/>
    <property type="match status" value="1"/>
</dbReference>
<organism evidence="2 3">
    <name type="scientific">Nakamurella alba</name>
    <dbReference type="NCBI Taxonomy" id="2665158"/>
    <lineage>
        <taxon>Bacteria</taxon>
        <taxon>Bacillati</taxon>
        <taxon>Actinomycetota</taxon>
        <taxon>Actinomycetes</taxon>
        <taxon>Nakamurellales</taxon>
        <taxon>Nakamurellaceae</taxon>
        <taxon>Nakamurella</taxon>
    </lineage>
</organism>
<dbReference type="GO" id="GO:0006950">
    <property type="term" value="P:response to stress"/>
    <property type="evidence" value="ECO:0007669"/>
    <property type="project" value="TreeGrafter"/>
</dbReference>
<protein>
    <submittedName>
        <fullName evidence="2">MarR family transcriptional regulator</fullName>
    </submittedName>
</protein>
<dbReference type="EMBL" id="WLYK01000012">
    <property type="protein sequence ID" value="MTD16906.1"/>
    <property type="molecule type" value="Genomic_DNA"/>
</dbReference>
<evidence type="ECO:0000259" key="1">
    <source>
        <dbReference type="PROSITE" id="PS50995"/>
    </source>
</evidence>
<gene>
    <name evidence="2" type="ORF">GIS00_23510</name>
</gene>
<name>A0A7K1FRY5_9ACTN</name>
<dbReference type="Proteomes" id="UP000460221">
    <property type="component" value="Unassembled WGS sequence"/>
</dbReference>
<keyword evidence="3" id="KW-1185">Reference proteome</keyword>
<evidence type="ECO:0000313" key="3">
    <source>
        <dbReference type="Proteomes" id="UP000460221"/>
    </source>
</evidence>